<reference evidence="1" key="2">
    <citation type="journal article" date="2015" name="Data Brief">
        <title>Shoot transcriptome of the giant reed, Arundo donax.</title>
        <authorList>
            <person name="Barrero R.A."/>
            <person name="Guerrero F.D."/>
            <person name="Moolhuijzen P."/>
            <person name="Goolsby J.A."/>
            <person name="Tidwell J."/>
            <person name="Bellgard S.E."/>
            <person name="Bellgard M.I."/>
        </authorList>
    </citation>
    <scope>NUCLEOTIDE SEQUENCE</scope>
    <source>
        <tissue evidence="1">Shoot tissue taken approximately 20 cm above the soil surface</tissue>
    </source>
</reference>
<reference evidence="1" key="1">
    <citation type="submission" date="2014-09" db="EMBL/GenBank/DDBJ databases">
        <authorList>
            <person name="Magalhaes I.L.F."/>
            <person name="Oliveira U."/>
            <person name="Santos F.R."/>
            <person name="Vidigal T.H.D.A."/>
            <person name="Brescovit A.D."/>
            <person name="Santos A.J."/>
        </authorList>
    </citation>
    <scope>NUCLEOTIDE SEQUENCE</scope>
    <source>
        <tissue evidence="1">Shoot tissue taken approximately 20 cm above the soil surface</tissue>
    </source>
</reference>
<dbReference type="EMBL" id="GBRH01250557">
    <property type="protein sequence ID" value="JAD47338.1"/>
    <property type="molecule type" value="Transcribed_RNA"/>
</dbReference>
<proteinExistence type="predicted"/>
<evidence type="ECO:0000313" key="1">
    <source>
        <dbReference type="EMBL" id="JAD47338.1"/>
    </source>
</evidence>
<protein>
    <submittedName>
        <fullName evidence="1">Uncharacterized protein</fullName>
    </submittedName>
</protein>
<name>A0A0A9ABM3_ARUDO</name>
<accession>A0A0A9ABM3</accession>
<organism evidence="1">
    <name type="scientific">Arundo donax</name>
    <name type="common">Giant reed</name>
    <name type="synonym">Donax arundinaceus</name>
    <dbReference type="NCBI Taxonomy" id="35708"/>
    <lineage>
        <taxon>Eukaryota</taxon>
        <taxon>Viridiplantae</taxon>
        <taxon>Streptophyta</taxon>
        <taxon>Embryophyta</taxon>
        <taxon>Tracheophyta</taxon>
        <taxon>Spermatophyta</taxon>
        <taxon>Magnoliopsida</taxon>
        <taxon>Liliopsida</taxon>
        <taxon>Poales</taxon>
        <taxon>Poaceae</taxon>
        <taxon>PACMAD clade</taxon>
        <taxon>Arundinoideae</taxon>
        <taxon>Arundineae</taxon>
        <taxon>Arundo</taxon>
    </lineage>
</organism>
<dbReference type="AlphaFoldDB" id="A0A0A9ABM3"/>
<sequence length="46" mass="5012">MRARRASHWWMSVNGAPSCLDVLGFSTFPFSGVGWEVVVTAQPGIC</sequence>